<sequence length="103" mass="12319">MTHTDYIKLMLNIKDNNVYFYDDFLKIVNINGKKTKVFRAFLTYIPDHCYRCGHINRGWDDVINWGFKRNCKIKITKVCGYDSLLVLDKQRYKCKHCNLTFVA</sequence>
<proteinExistence type="predicted"/>
<name>A0A9D0ZRY7_9FIRM</name>
<reference evidence="1" key="2">
    <citation type="journal article" date="2021" name="PeerJ">
        <title>Extensive microbial diversity within the chicken gut microbiome revealed by metagenomics and culture.</title>
        <authorList>
            <person name="Gilroy R."/>
            <person name="Ravi A."/>
            <person name="Getino M."/>
            <person name="Pursley I."/>
            <person name="Horton D.L."/>
            <person name="Alikhan N.F."/>
            <person name="Baker D."/>
            <person name="Gharbi K."/>
            <person name="Hall N."/>
            <person name="Watson M."/>
            <person name="Adriaenssens E.M."/>
            <person name="Foster-Nyarko E."/>
            <person name="Jarju S."/>
            <person name="Secka A."/>
            <person name="Antonio M."/>
            <person name="Oren A."/>
            <person name="Chaudhuri R.R."/>
            <person name="La Ragione R."/>
            <person name="Hildebrand F."/>
            <person name="Pallen M.J."/>
        </authorList>
    </citation>
    <scope>NUCLEOTIDE SEQUENCE</scope>
    <source>
        <strain evidence="1">CHK147-3167</strain>
    </source>
</reference>
<evidence type="ECO:0000313" key="2">
    <source>
        <dbReference type="Proteomes" id="UP000886786"/>
    </source>
</evidence>
<feature type="non-terminal residue" evidence="1">
    <location>
        <position position="103"/>
    </location>
</feature>
<dbReference type="EMBL" id="DVFV01000118">
    <property type="protein sequence ID" value="HIQ91326.1"/>
    <property type="molecule type" value="Genomic_DNA"/>
</dbReference>
<dbReference type="InterPro" id="IPR047951">
    <property type="entry name" value="Transpos_ISL3"/>
</dbReference>
<comment type="caution">
    <text evidence="1">The sequence shown here is derived from an EMBL/GenBank/DDBJ whole genome shotgun (WGS) entry which is preliminary data.</text>
</comment>
<protein>
    <submittedName>
        <fullName evidence="1">ISL3 family transposase</fullName>
    </submittedName>
</protein>
<reference evidence="1" key="1">
    <citation type="submission" date="2020-10" db="EMBL/GenBank/DDBJ databases">
        <authorList>
            <person name="Gilroy R."/>
        </authorList>
    </citation>
    <scope>NUCLEOTIDE SEQUENCE</scope>
    <source>
        <strain evidence="1">CHK147-3167</strain>
    </source>
</reference>
<gene>
    <name evidence="1" type="ORF">IAB27_06880</name>
</gene>
<dbReference type="PANTHER" id="PTHR33498:SF1">
    <property type="entry name" value="TRANSPOSASE FOR INSERTION SEQUENCE ELEMENT IS1557"/>
    <property type="match status" value="1"/>
</dbReference>
<accession>A0A9D0ZRY7</accession>
<evidence type="ECO:0000313" key="1">
    <source>
        <dbReference type="EMBL" id="HIQ91326.1"/>
    </source>
</evidence>
<organism evidence="1 2">
    <name type="scientific">Candidatus Coprosoma intestinipullorum</name>
    <dbReference type="NCBI Taxonomy" id="2840752"/>
    <lineage>
        <taxon>Bacteria</taxon>
        <taxon>Bacillati</taxon>
        <taxon>Bacillota</taxon>
        <taxon>Bacillota incertae sedis</taxon>
        <taxon>Candidatus Coprosoma</taxon>
    </lineage>
</organism>
<dbReference type="PANTHER" id="PTHR33498">
    <property type="entry name" value="TRANSPOSASE FOR INSERTION SEQUENCE ELEMENT IS1557"/>
    <property type="match status" value="1"/>
</dbReference>
<dbReference type="Proteomes" id="UP000886786">
    <property type="component" value="Unassembled WGS sequence"/>
</dbReference>
<dbReference type="AlphaFoldDB" id="A0A9D0ZRY7"/>